<dbReference type="EC" id="2.7.10.2" evidence="2"/>
<comment type="similarity">
    <text evidence="1">Belongs to the CpsD/CapB family.</text>
</comment>
<keyword evidence="6" id="KW-0067">ATP-binding</keyword>
<dbReference type="CDD" id="cd05387">
    <property type="entry name" value="BY-kinase"/>
    <property type="match status" value="1"/>
</dbReference>
<dbReference type="RefSeq" id="WP_006888182.1">
    <property type="nucleotide sequence ID" value="NZ_AJJQ01000032.1"/>
</dbReference>
<evidence type="ECO:0000256" key="7">
    <source>
        <dbReference type="ARBA" id="ARBA00023137"/>
    </source>
</evidence>
<organism evidence="12 13">
    <name type="scientific">Rothia aeria F0474</name>
    <dbReference type="NCBI Taxonomy" id="1125724"/>
    <lineage>
        <taxon>Bacteria</taxon>
        <taxon>Bacillati</taxon>
        <taxon>Actinomycetota</taxon>
        <taxon>Actinomycetes</taxon>
        <taxon>Micrococcales</taxon>
        <taxon>Micrococcaceae</taxon>
        <taxon>Rothia</taxon>
    </lineage>
</organism>
<keyword evidence="10" id="KW-0472">Membrane</keyword>
<feature type="compositionally biased region" description="Low complexity" evidence="9">
    <location>
        <begin position="152"/>
        <end position="177"/>
    </location>
</feature>
<evidence type="ECO:0000256" key="8">
    <source>
        <dbReference type="ARBA" id="ARBA00051245"/>
    </source>
</evidence>
<dbReference type="PANTHER" id="PTHR32309">
    <property type="entry name" value="TYROSINE-PROTEIN KINASE"/>
    <property type="match status" value="1"/>
</dbReference>
<name>I0UTA5_9MICC</name>
<sequence length="512" mass="53915">MTILDFVRTTRANLVLLILGIIIGALLGVGYSLTQPKVYAASASGYVTIGSGGTIDVLSGSSAAKDRARSYSAIVSSEAVAKIIQEKNPNMGMTVSGIRGSVTASTDENSSLIKVSAHASTPEQAQVLANSALHATAEYIKNIEGNNGGSGNAANSNGGNNATPNTENGNTAGASASANTAVSGNAANNIRVIPLDNASINPPLVSPNYTRNTLIGAVAGLVLVYVVIFLRRSVDQRIRTRDDAVKATGSSILGVLPTSDDLTEENIVTGSSNDHIAQESIRQLRTNLRFVNIDEPPRSFLVTSAVPSEGKSTVSLSLARSMAESGQAVILIDADLRRPTLAKKLNVDAKVGLTQVLAGQVDIAEAVYQLEESNLFVLTAGRIPPNPSELLGSDKMRQLVRELSEEFVVVLDAPPLLPVTDASLLSYAVDGVIMVGSIGKSHREQMTEATNNLNKVNANLFGLVLNRAPRKGLGNSYYGFGYANSYVGYATYYGYSKDGTKKKVKSRKKAKK</sequence>
<dbReference type="InterPro" id="IPR050445">
    <property type="entry name" value="Bact_polysacc_biosynth/exp"/>
</dbReference>
<keyword evidence="5" id="KW-0418">Kinase</keyword>
<evidence type="ECO:0000256" key="4">
    <source>
        <dbReference type="ARBA" id="ARBA00022741"/>
    </source>
</evidence>
<dbReference type="PANTHER" id="PTHR32309:SF13">
    <property type="entry name" value="FERRIC ENTEROBACTIN TRANSPORT PROTEIN FEPE"/>
    <property type="match status" value="1"/>
</dbReference>
<feature type="transmembrane region" description="Helical" evidence="10">
    <location>
        <begin position="12"/>
        <end position="33"/>
    </location>
</feature>
<proteinExistence type="inferred from homology"/>
<evidence type="ECO:0000256" key="1">
    <source>
        <dbReference type="ARBA" id="ARBA00007316"/>
    </source>
</evidence>
<keyword evidence="4" id="KW-0547">Nucleotide-binding</keyword>
<dbReference type="EMBL" id="AJJQ01000032">
    <property type="protein sequence ID" value="EID51108.1"/>
    <property type="molecule type" value="Genomic_DNA"/>
</dbReference>
<dbReference type="Gene3D" id="3.40.50.300">
    <property type="entry name" value="P-loop containing nucleotide triphosphate hydrolases"/>
    <property type="match status" value="1"/>
</dbReference>
<dbReference type="PATRIC" id="fig|1125724.3.peg.1099"/>
<accession>I0UTA5</accession>
<dbReference type="InterPro" id="IPR025669">
    <property type="entry name" value="AAA_dom"/>
</dbReference>
<feature type="region of interest" description="Disordered" evidence="9">
    <location>
        <begin position="150"/>
        <end position="177"/>
    </location>
</feature>
<dbReference type="Pfam" id="PF13614">
    <property type="entry name" value="AAA_31"/>
    <property type="match status" value="1"/>
</dbReference>
<keyword evidence="10" id="KW-0812">Transmembrane</keyword>
<evidence type="ECO:0000256" key="3">
    <source>
        <dbReference type="ARBA" id="ARBA00022679"/>
    </source>
</evidence>
<evidence type="ECO:0000313" key="13">
    <source>
        <dbReference type="Proteomes" id="UP000004863"/>
    </source>
</evidence>
<reference evidence="12" key="1">
    <citation type="submission" date="2012-03" db="EMBL/GenBank/DDBJ databases">
        <authorList>
            <person name="Durkin A.S."/>
            <person name="McCorrison J."/>
            <person name="Torralba M."/>
            <person name="Gillis M."/>
            <person name="Methe B."/>
            <person name="Sutton G."/>
            <person name="Nelson K.E."/>
        </authorList>
    </citation>
    <scope>NUCLEOTIDE SEQUENCE [LARGE SCALE GENOMIC DNA]</scope>
    <source>
        <strain evidence="12">F0474</strain>
    </source>
</reference>
<dbReference type="Proteomes" id="UP000004863">
    <property type="component" value="Unassembled WGS sequence"/>
</dbReference>
<keyword evidence="10" id="KW-1133">Transmembrane helix</keyword>
<keyword evidence="13" id="KW-1185">Reference proteome</keyword>
<dbReference type="InterPro" id="IPR027417">
    <property type="entry name" value="P-loop_NTPase"/>
</dbReference>
<feature type="domain" description="AAA" evidence="11">
    <location>
        <begin position="310"/>
        <end position="439"/>
    </location>
</feature>
<dbReference type="NCBIfam" id="TIGR01007">
    <property type="entry name" value="eps_fam"/>
    <property type="match status" value="1"/>
</dbReference>
<evidence type="ECO:0000256" key="6">
    <source>
        <dbReference type="ARBA" id="ARBA00022840"/>
    </source>
</evidence>
<comment type="catalytic activity">
    <reaction evidence="8">
        <text>L-tyrosyl-[protein] + ATP = O-phospho-L-tyrosyl-[protein] + ADP + H(+)</text>
        <dbReference type="Rhea" id="RHEA:10596"/>
        <dbReference type="Rhea" id="RHEA-COMP:10136"/>
        <dbReference type="Rhea" id="RHEA-COMP:20101"/>
        <dbReference type="ChEBI" id="CHEBI:15378"/>
        <dbReference type="ChEBI" id="CHEBI:30616"/>
        <dbReference type="ChEBI" id="CHEBI:46858"/>
        <dbReference type="ChEBI" id="CHEBI:61978"/>
        <dbReference type="ChEBI" id="CHEBI:456216"/>
        <dbReference type="EC" id="2.7.10.2"/>
    </reaction>
</comment>
<evidence type="ECO:0000256" key="5">
    <source>
        <dbReference type="ARBA" id="ARBA00022777"/>
    </source>
</evidence>
<dbReference type="GO" id="GO:0005524">
    <property type="term" value="F:ATP binding"/>
    <property type="evidence" value="ECO:0007669"/>
    <property type="project" value="UniProtKB-KW"/>
</dbReference>
<protein>
    <recommendedName>
        <fullName evidence="2">non-specific protein-tyrosine kinase</fullName>
        <ecNumber evidence="2">2.7.10.2</ecNumber>
    </recommendedName>
</protein>
<gene>
    <name evidence="12" type="ORF">HMPREF1324_0536</name>
</gene>
<dbReference type="InterPro" id="IPR005702">
    <property type="entry name" value="Wzc-like_C"/>
</dbReference>
<keyword evidence="7" id="KW-0829">Tyrosine-protein kinase</keyword>
<feature type="transmembrane region" description="Helical" evidence="10">
    <location>
        <begin position="213"/>
        <end position="231"/>
    </location>
</feature>
<comment type="caution">
    <text evidence="12">The sequence shown here is derived from an EMBL/GenBank/DDBJ whole genome shotgun (WGS) entry which is preliminary data.</text>
</comment>
<dbReference type="OrthoDB" id="9812433at2"/>
<evidence type="ECO:0000259" key="11">
    <source>
        <dbReference type="Pfam" id="PF13614"/>
    </source>
</evidence>
<dbReference type="GO" id="GO:0004713">
    <property type="term" value="F:protein tyrosine kinase activity"/>
    <property type="evidence" value="ECO:0007669"/>
    <property type="project" value="UniProtKB-KW"/>
</dbReference>
<evidence type="ECO:0000256" key="9">
    <source>
        <dbReference type="SAM" id="MobiDB-lite"/>
    </source>
</evidence>
<evidence type="ECO:0000313" key="12">
    <source>
        <dbReference type="EMBL" id="EID51108.1"/>
    </source>
</evidence>
<evidence type="ECO:0000256" key="2">
    <source>
        <dbReference type="ARBA" id="ARBA00011903"/>
    </source>
</evidence>
<evidence type="ECO:0000256" key="10">
    <source>
        <dbReference type="SAM" id="Phobius"/>
    </source>
</evidence>
<dbReference type="SUPFAM" id="SSF52540">
    <property type="entry name" value="P-loop containing nucleoside triphosphate hydrolases"/>
    <property type="match status" value="1"/>
</dbReference>
<keyword evidence="3" id="KW-0808">Transferase</keyword>
<dbReference type="AlphaFoldDB" id="I0UTA5"/>